<dbReference type="eggNOG" id="COG0170">
    <property type="taxonomic scope" value="Bacteria"/>
</dbReference>
<dbReference type="STRING" id="203124.Tery_0667"/>
<evidence type="ECO:0000313" key="2">
    <source>
        <dbReference type="EMBL" id="ABG50106.1"/>
    </source>
</evidence>
<keyword evidence="2" id="KW-0548">Nucleotidyltransferase</keyword>
<dbReference type="GO" id="GO:0016779">
    <property type="term" value="F:nucleotidyltransferase activity"/>
    <property type="evidence" value="ECO:0007669"/>
    <property type="project" value="UniProtKB-KW"/>
</dbReference>
<dbReference type="PANTHER" id="PTHR31303:SF1">
    <property type="entry name" value="CTP-DEPENDENT DIACYLGLYCEROL KINASE 1"/>
    <property type="match status" value="1"/>
</dbReference>
<sequence>MYILLLLNAILFSFLIVSIISTFPNIWLQVFLVGGWLGIILIFAEALNRFAKVDPEISRKVVHIGTGNVILFAWWLEIPPWIGITAGIISAAIALISYRLPILPSVNSVGRKSLGTFFYAVSIGILIGWFWSIQQPQYAAIGILTMAWGDGFAAIIGQNFGKHPYQVWGMNKSWEGSLGMCLVSYTVCSLILLAVQGNIWQTWIVAIPVALAATALETLSKVGLDNLTVPLGSAALCFFLNQFF</sequence>
<organism evidence="2">
    <name type="scientific">Trichodesmium erythraeum (strain IMS101)</name>
    <dbReference type="NCBI Taxonomy" id="203124"/>
    <lineage>
        <taxon>Bacteria</taxon>
        <taxon>Bacillati</taxon>
        <taxon>Cyanobacteriota</taxon>
        <taxon>Cyanophyceae</taxon>
        <taxon>Oscillatoriophycideae</taxon>
        <taxon>Oscillatoriales</taxon>
        <taxon>Microcoleaceae</taxon>
        <taxon>Trichodesmium</taxon>
    </lineage>
</organism>
<keyword evidence="1" id="KW-0812">Transmembrane</keyword>
<evidence type="ECO:0000256" key="1">
    <source>
        <dbReference type="SAM" id="Phobius"/>
    </source>
</evidence>
<dbReference type="EMBL" id="CP000393">
    <property type="protein sequence ID" value="ABG50106.1"/>
    <property type="molecule type" value="Genomic_DNA"/>
</dbReference>
<dbReference type="GO" id="GO:0004143">
    <property type="term" value="F:ATP-dependent diacylglycerol kinase activity"/>
    <property type="evidence" value="ECO:0007669"/>
    <property type="project" value="InterPro"/>
</dbReference>
<feature type="transmembrane region" description="Helical" evidence="1">
    <location>
        <begin position="138"/>
        <end position="156"/>
    </location>
</feature>
<feature type="transmembrane region" description="Helical" evidence="1">
    <location>
        <begin position="200"/>
        <end position="219"/>
    </location>
</feature>
<proteinExistence type="predicted"/>
<dbReference type="KEGG" id="ter:Tery_0667"/>
<dbReference type="InterPro" id="IPR037997">
    <property type="entry name" value="Dgk1-like"/>
</dbReference>
<dbReference type="HOGENOM" id="CLU_058561_7_0_3"/>
<feature type="transmembrane region" description="Helical" evidence="1">
    <location>
        <begin position="82"/>
        <end position="102"/>
    </location>
</feature>
<name>Q118G8_TRIEI</name>
<feature type="transmembrane region" description="Helical" evidence="1">
    <location>
        <begin position="28"/>
        <end position="48"/>
    </location>
</feature>
<dbReference type="RefSeq" id="WP_011610499.1">
    <property type="nucleotide sequence ID" value="NC_008312.1"/>
</dbReference>
<keyword evidence="1" id="KW-0472">Membrane</keyword>
<feature type="transmembrane region" description="Helical" evidence="1">
    <location>
        <begin position="114"/>
        <end position="132"/>
    </location>
</feature>
<dbReference type="PANTHER" id="PTHR31303">
    <property type="entry name" value="CTP-DEPENDENT DIACYLGLYCEROL KINASE 1"/>
    <property type="match status" value="1"/>
</dbReference>
<keyword evidence="1" id="KW-1133">Transmembrane helix</keyword>
<gene>
    <name evidence="2" type="ordered locus">Tery_0667</name>
</gene>
<dbReference type="AlphaFoldDB" id="Q118G8"/>
<accession>Q118G8</accession>
<feature type="transmembrane region" description="Helical" evidence="1">
    <location>
        <begin position="60"/>
        <end position="76"/>
    </location>
</feature>
<protein>
    <submittedName>
        <fullName evidence="2">Phosphatidate cytidylyltransferase</fullName>
    </submittedName>
</protein>
<keyword evidence="2" id="KW-0808">Transferase</keyword>
<feature type="transmembrane region" description="Helical" evidence="1">
    <location>
        <begin position="177"/>
        <end position="194"/>
    </location>
</feature>
<reference evidence="2" key="1">
    <citation type="submission" date="2006-06" db="EMBL/GenBank/DDBJ databases">
        <title>Complete sequence of Trichodesmium erythraeum IMS101.</title>
        <authorList>
            <consortium name="US DOE Joint Genome Institute"/>
            <person name="Copeland A."/>
            <person name="Lucas S."/>
            <person name="Lapidus A."/>
            <person name="Barry K."/>
            <person name="Detter J.C."/>
            <person name="Glavina del Rio T."/>
            <person name="Hammon N."/>
            <person name="Israni S."/>
            <person name="Dalin E."/>
            <person name="Tice H."/>
            <person name="Pitluck S."/>
            <person name="Kiss H."/>
            <person name="Munk A.C."/>
            <person name="Brettin T."/>
            <person name="Bruce D."/>
            <person name="Han C."/>
            <person name="Tapia R."/>
            <person name="Gilna P."/>
            <person name="Schmutz J."/>
            <person name="Larimer F."/>
            <person name="Land M."/>
            <person name="Hauser L."/>
            <person name="Kyrpides N."/>
            <person name="Kim E."/>
            <person name="Richardson P."/>
        </authorList>
    </citation>
    <scope>NUCLEOTIDE SEQUENCE [LARGE SCALE GENOMIC DNA]</scope>
    <source>
        <strain evidence="2">IMS101</strain>
    </source>
</reference>